<evidence type="ECO:0000256" key="1">
    <source>
        <dbReference type="ARBA" id="ARBA00022679"/>
    </source>
</evidence>
<feature type="region of interest" description="Disordered" evidence="5">
    <location>
        <begin position="1"/>
        <end position="32"/>
    </location>
</feature>
<evidence type="ECO:0000256" key="6">
    <source>
        <dbReference type="SAM" id="Phobius"/>
    </source>
</evidence>
<gene>
    <name evidence="8" type="ORF">CryarDRAFT_3509</name>
</gene>
<evidence type="ECO:0000313" key="9">
    <source>
        <dbReference type="Proteomes" id="UP000021053"/>
    </source>
</evidence>
<comment type="caution">
    <text evidence="8">The sequence shown here is derived from an EMBL/GenBank/DDBJ whole genome shotgun (WGS) entry which is preliminary data.</text>
</comment>
<keyword evidence="4" id="KW-0067">ATP-binding</keyword>
<keyword evidence="6" id="KW-0812">Transmembrane</keyword>
<dbReference type="InterPro" id="IPR051681">
    <property type="entry name" value="Ser/Thr_Kinases-Pseudokinases"/>
</dbReference>
<dbReference type="SMART" id="SM00220">
    <property type="entry name" value="S_TKc"/>
    <property type="match status" value="1"/>
</dbReference>
<keyword evidence="1" id="KW-0808">Transferase</keyword>
<protein>
    <submittedName>
        <fullName evidence="8">Serine/threonine protein kinase</fullName>
    </submittedName>
</protein>
<dbReference type="PANTHER" id="PTHR44329:SF288">
    <property type="entry name" value="MITOGEN-ACTIVATED PROTEIN KINASE KINASE KINASE 20"/>
    <property type="match status" value="1"/>
</dbReference>
<evidence type="ECO:0000256" key="2">
    <source>
        <dbReference type="ARBA" id="ARBA00022741"/>
    </source>
</evidence>
<feature type="region of interest" description="Disordered" evidence="5">
    <location>
        <begin position="39"/>
        <end position="58"/>
    </location>
</feature>
<dbReference type="AlphaFoldDB" id="A0A011AK38"/>
<dbReference type="Pfam" id="PF00069">
    <property type="entry name" value="Pkinase"/>
    <property type="match status" value="1"/>
</dbReference>
<organism evidence="8 9">
    <name type="scientific">Cryptosporangium arvum DSM 44712</name>
    <dbReference type="NCBI Taxonomy" id="927661"/>
    <lineage>
        <taxon>Bacteria</taxon>
        <taxon>Bacillati</taxon>
        <taxon>Actinomycetota</taxon>
        <taxon>Actinomycetes</taxon>
        <taxon>Cryptosporangiales</taxon>
        <taxon>Cryptosporangiaceae</taxon>
        <taxon>Cryptosporangium</taxon>
    </lineage>
</organism>
<keyword evidence="6" id="KW-1133">Transmembrane helix</keyword>
<keyword evidence="8" id="KW-0723">Serine/threonine-protein kinase</keyword>
<dbReference type="PROSITE" id="PS00108">
    <property type="entry name" value="PROTEIN_KINASE_ST"/>
    <property type="match status" value="1"/>
</dbReference>
<dbReference type="RefSeq" id="WP_035852044.1">
    <property type="nucleotide sequence ID" value="NZ_KK073874.1"/>
</dbReference>
<dbReference type="PANTHER" id="PTHR44329">
    <property type="entry name" value="SERINE/THREONINE-PROTEIN KINASE TNNI3K-RELATED"/>
    <property type="match status" value="1"/>
</dbReference>
<dbReference type="PROSITE" id="PS50011">
    <property type="entry name" value="PROTEIN_KINASE_DOM"/>
    <property type="match status" value="1"/>
</dbReference>
<dbReference type="InterPro" id="IPR008271">
    <property type="entry name" value="Ser/Thr_kinase_AS"/>
</dbReference>
<evidence type="ECO:0000259" key="7">
    <source>
        <dbReference type="PROSITE" id="PS50011"/>
    </source>
</evidence>
<keyword evidence="3 8" id="KW-0418">Kinase</keyword>
<dbReference type="HOGENOM" id="CLU_524516_0_0_11"/>
<name>A0A011AK38_9ACTN</name>
<dbReference type="InterPro" id="IPR011009">
    <property type="entry name" value="Kinase-like_dom_sf"/>
</dbReference>
<keyword evidence="6" id="KW-0472">Membrane</keyword>
<evidence type="ECO:0000256" key="4">
    <source>
        <dbReference type="ARBA" id="ARBA00022840"/>
    </source>
</evidence>
<evidence type="ECO:0000256" key="3">
    <source>
        <dbReference type="ARBA" id="ARBA00022777"/>
    </source>
</evidence>
<proteinExistence type="predicted"/>
<dbReference type="InterPro" id="IPR000719">
    <property type="entry name" value="Prot_kinase_dom"/>
</dbReference>
<keyword evidence="9" id="KW-1185">Reference proteome</keyword>
<dbReference type="Gene3D" id="1.10.510.10">
    <property type="entry name" value="Transferase(Phosphotransferase) domain 1"/>
    <property type="match status" value="1"/>
</dbReference>
<evidence type="ECO:0000256" key="5">
    <source>
        <dbReference type="SAM" id="MobiDB-lite"/>
    </source>
</evidence>
<accession>A0A011AK38</accession>
<dbReference type="Proteomes" id="UP000021053">
    <property type="component" value="Unassembled WGS sequence"/>
</dbReference>
<feature type="domain" description="Protein kinase" evidence="7">
    <location>
        <begin position="46"/>
        <end position="326"/>
    </location>
</feature>
<dbReference type="EMBL" id="JFBT01000001">
    <property type="protein sequence ID" value="EXG82336.1"/>
    <property type="molecule type" value="Genomic_DNA"/>
</dbReference>
<dbReference type="GO" id="GO:0005524">
    <property type="term" value="F:ATP binding"/>
    <property type="evidence" value="ECO:0007669"/>
    <property type="project" value="UniProtKB-KW"/>
</dbReference>
<sequence length="519" mass="55272">MASDYEDPPTRTGSGEPAFPKAVRPEPPIAGETVWFVGPPEEPDRFEVSGPPTAGSEGVTWRARYTGRLNSPLAIAVKQLNRPPGAGLDWPSPAEFSRWQDHRILLQSMLAPHLVSVIDVFLGSPPHPADAEESPGLIPYVVMPWIEGPSLARYVEGSRATVRSLSERLALVRDLAEALGSLHAITRAGGNVLTHRDIKPGNCIVTPDRGLVLVDLGTLRLTEDGFDDLGMHTPEYAAPEVLADPRASRGKPSDVYSLGAVAYFALVGADPPAADRGDVTGVHLRSVAASARIPDPEAFADHLLTAMHSDPAVRPTDPVNWANELVRRGTPSGAPATRMLPAALVAVLVAVLCAVALVWGQSIGGRSSTPAVGTPPTVGFTPPIPTRYGVQIVEPAPAQRVQRCAVFRGRSALPAGKTMVLAMRNRTNGEPVRYLVEVDGWDRPSRLATWRGKQFFGTADSSVGQEYTVEVLVVDLGAVTRSMRAAHAAGELWTLETLPATWEVAAAVTVRRIAGPGNC</sequence>
<feature type="transmembrane region" description="Helical" evidence="6">
    <location>
        <begin position="339"/>
        <end position="359"/>
    </location>
</feature>
<keyword evidence="2" id="KW-0547">Nucleotide-binding</keyword>
<evidence type="ECO:0000313" key="8">
    <source>
        <dbReference type="EMBL" id="EXG82336.1"/>
    </source>
</evidence>
<dbReference type="SUPFAM" id="SSF56112">
    <property type="entry name" value="Protein kinase-like (PK-like)"/>
    <property type="match status" value="1"/>
</dbReference>
<dbReference type="GO" id="GO:0004674">
    <property type="term" value="F:protein serine/threonine kinase activity"/>
    <property type="evidence" value="ECO:0007669"/>
    <property type="project" value="UniProtKB-KW"/>
</dbReference>
<reference evidence="8 9" key="1">
    <citation type="submission" date="2013-07" db="EMBL/GenBank/DDBJ databases">
        <authorList>
            <consortium name="DOE Joint Genome Institute"/>
            <person name="Eisen J."/>
            <person name="Huntemann M."/>
            <person name="Han J."/>
            <person name="Chen A."/>
            <person name="Kyrpides N."/>
            <person name="Mavromatis K."/>
            <person name="Markowitz V."/>
            <person name="Palaniappan K."/>
            <person name="Ivanova N."/>
            <person name="Schaumberg A."/>
            <person name="Pati A."/>
            <person name="Liolios K."/>
            <person name="Nordberg H.P."/>
            <person name="Cantor M.N."/>
            <person name="Hua S.X."/>
            <person name="Woyke T."/>
        </authorList>
    </citation>
    <scope>NUCLEOTIDE SEQUENCE [LARGE SCALE GENOMIC DNA]</scope>
    <source>
        <strain evidence="8 9">DSM 44712</strain>
    </source>
</reference>